<evidence type="ECO:0000313" key="2">
    <source>
        <dbReference type="EMBL" id="EHI59733.1"/>
    </source>
</evidence>
<keyword evidence="1" id="KW-1133">Transmembrane helix</keyword>
<keyword evidence="1" id="KW-0472">Membrane</keyword>
<keyword evidence="3" id="KW-1185">Reference proteome</keyword>
<comment type="caution">
    <text evidence="2">The sequence shown here is derived from an EMBL/GenBank/DDBJ whole genome shotgun (WGS) entry which is preliminary data.</text>
</comment>
<dbReference type="AlphaFoldDB" id="G5IFF0"/>
<dbReference type="EMBL" id="ADLN01000046">
    <property type="protein sequence ID" value="EHI59733.1"/>
    <property type="molecule type" value="Genomic_DNA"/>
</dbReference>
<dbReference type="OrthoDB" id="9963138at2"/>
<evidence type="ECO:0000256" key="1">
    <source>
        <dbReference type="SAM" id="Phobius"/>
    </source>
</evidence>
<organism evidence="2 3">
    <name type="scientific">Hungatella hathewayi WAL-18680</name>
    <dbReference type="NCBI Taxonomy" id="742737"/>
    <lineage>
        <taxon>Bacteria</taxon>
        <taxon>Bacillati</taxon>
        <taxon>Bacillota</taxon>
        <taxon>Clostridia</taxon>
        <taxon>Lachnospirales</taxon>
        <taxon>Lachnospiraceae</taxon>
        <taxon>Hungatella</taxon>
    </lineage>
</organism>
<keyword evidence="1" id="KW-0812">Transmembrane</keyword>
<gene>
    <name evidence="2" type="ORF">HMPREF9473_02228</name>
</gene>
<dbReference type="Proteomes" id="UP000005384">
    <property type="component" value="Unassembled WGS sequence"/>
</dbReference>
<evidence type="ECO:0000313" key="3">
    <source>
        <dbReference type="Proteomes" id="UP000005384"/>
    </source>
</evidence>
<proteinExistence type="predicted"/>
<name>G5IFF0_9FIRM</name>
<evidence type="ECO:0008006" key="4">
    <source>
        <dbReference type="Google" id="ProtNLM"/>
    </source>
</evidence>
<protein>
    <recommendedName>
        <fullName evidence="4">DUF4367 domain-containing protein</fullName>
    </recommendedName>
</protein>
<reference evidence="2 3" key="1">
    <citation type="submission" date="2011-08" db="EMBL/GenBank/DDBJ databases">
        <title>The Genome Sequence of Clostridium hathewayi WAL-18680.</title>
        <authorList>
            <consortium name="The Broad Institute Genome Sequencing Platform"/>
            <person name="Earl A."/>
            <person name="Ward D."/>
            <person name="Feldgarden M."/>
            <person name="Gevers D."/>
            <person name="Finegold S.M."/>
            <person name="Summanen P.H."/>
            <person name="Molitoris D.R."/>
            <person name="Song M."/>
            <person name="Daigneault M."/>
            <person name="Allen-Vercoe E."/>
            <person name="Young S.K."/>
            <person name="Zeng Q."/>
            <person name="Gargeya S."/>
            <person name="Fitzgerald M."/>
            <person name="Haas B."/>
            <person name="Abouelleil A."/>
            <person name="Alvarado L."/>
            <person name="Arachchi H.M."/>
            <person name="Berlin A."/>
            <person name="Brown A."/>
            <person name="Chapman S.B."/>
            <person name="Chen Z."/>
            <person name="Dunbar C."/>
            <person name="Freedman E."/>
            <person name="Gearin G."/>
            <person name="Gellesch M."/>
            <person name="Goldberg J."/>
            <person name="Griggs A."/>
            <person name="Gujja S."/>
            <person name="Heiman D."/>
            <person name="Howarth C."/>
            <person name="Larson L."/>
            <person name="Lui A."/>
            <person name="MacDonald P.J.P."/>
            <person name="Montmayeur A."/>
            <person name="Murphy C."/>
            <person name="Neiman D."/>
            <person name="Pearson M."/>
            <person name="Priest M."/>
            <person name="Roberts A."/>
            <person name="Saif S."/>
            <person name="Shea T."/>
            <person name="Shenoy N."/>
            <person name="Sisk P."/>
            <person name="Stolte C."/>
            <person name="Sykes S."/>
            <person name="Wortman J."/>
            <person name="Nusbaum C."/>
            <person name="Birren B."/>
        </authorList>
    </citation>
    <scope>NUCLEOTIDE SEQUENCE [LARGE SCALE GENOMIC DNA]</scope>
    <source>
        <strain evidence="2 3">WAL-18680</strain>
    </source>
</reference>
<sequence>MNPRELFLEIGEIDEELIEEAIGADRDMRLSQRHRTPNRPNRHLLSHKKGITAAAAVLIIVLATVTWSGGFTALASRISNYISGIVRTPDDVTDLGSAGSLNIGRVDGLDETLCKYYTSFQDMEKDLGLNLLEYSEPYELTMGGKARPILLQYFDYNESASISVPVTITEEDGSSYTFSYEMDFLTGNDGRLGTFGFAGEVEMELETYPHPNLDVPVALVRQSDGYANACFIYENVRYSILGIRNEETLKDIVEKLK</sequence>
<accession>G5IFF0</accession>
<feature type="transmembrane region" description="Helical" evidence="1">
    <location>
        <begin position="51"/>
        <end position="75"/>
    </location>
</feature>
<dbReference type="HOGENOM" id="CLU_1080839_0_0_9"/>
<dbReference type="PATRIC" id="fig|742737.3.peg.2252"/>
<dbReference type="RefSeq" id="WP_006780208.1">
    <property type="nucleotide sequence ID" value="NZ_CP040506.1"/>
</dbReference>